<comment type="caution">
    <text evidence="1">The sequence shown here is derived from an EMBL/GenBank/DDBJ whole genome shotgun (WGS) entry which is preliminary data.</text>
</comment>
<organism evidence="1 2">
    <name type="scientific">Sporanaerobium hydrogeniformans</name>
    <dbReference type="NCBI Taxonomy" id="3072179"/>
    <lineage>
        <taxon>Bacteria</taxon>
        <taxon>Bacillati</taxon>
        <taxon>Bacillota</taxon>
        <taxon>Clostridia</taxon>
        <taxon>Lachnospirales</taxon>
        <taxon>Lachnospiraceae</taxon>
        <taxon>Sporanaerobium</taxon>
    </lineage>
</organism>
<sequence length="298" mass="32464">MIYTVTFNPSLDYVMHVEDLMTHSINKSHKEEVYPGGKGINVSIVLHTLRIPNKAFGFVAGFSGKEIERSLSKLGVHHDFITLDNGFSRINVKLKAKGETDINGSGPQITPSDLRELFEKLNELKEGDYLVLAGSIPPNVPHDIYQTIIKELSSKNIFVIVDATKELLLNVLPYKPFLIKPNQEELGELFGVTLHTKEEVIAYGKKLLEKGAQNVLISRGSEGALLLTNDGQILDGTIPDGKLVSSVGAGDSMIAGFIAGYIKSHSFDTALKLSLATGSATAYSSWLATPDQIDDLLL</sequence>
<name>A0AC61DCA0_9FIRM</name>
<proteinExistence type="predicted"/>
<gene>
    <name evidence="1" type="primary">pfkB</name>
    <name evidence="1" type="ORF">CS063_11625</name>
</gene>
<protein>
    <submittedName>
        <fullName evidence="1">1-phosphofructokinase</fullName>
    </submittedName>
</protein>
<reference evidence="1" key="1">
    <citation type="submission" date="2017-10" db="EMBL/GenBank/DDBJ databases">
        <title>Genome sequence of cellulolytic Lachnospiraceae bacterium XHS1971 isolated from hotspring sediment.</title>
        <authorList>
            <person name="Vasudevan G."/>
            <person name="Joshi A.J."/>
            <person name="Hivarkar S."/>
            <person name="Lanjekar V.B."/>
            <person name="Dhakephalkar P.K."/>
            <person name="Dagar S."/>
        </authorList>
    </citation>
    <scope>NUCLEOTIDE SEQUENCE</scope>
    <source>
        <strain evidence="1">XHS1971</strain>
    </source>
</reference>
<evidence type="ECO:0000313" key="2">
    <source>
        <dbReference type="Proteomes" id="UP000224460"/>
    </source>
</evidence>
<evidence type="ECO:0000313" key="1">
    <source>
        <dbReference type="EMBL" id="PHV70311.1"/>
    </source>
</evidence>
<dbReference type="EMBL" id="PEDL01000012">
    <property type="protein sequence ID" value="PHV70311.1"/>
    <property type="molecule type" value="Genomic_DNA"/>
</dbReference>
<accession>A0AC61DCA0</accession>
<dbReference type="Proteomes" id="UP000224460">
    <property type="component" value="Unassembled WGS sequence"/>
</dbReference>
<keyword evidence="2" id="KW-1185">Reference proteome</keyword>